<sequence length="198" mass="20394">MIRILASTTALALLALPAMAQPTNMQPTRDVSVTYRMNSPPGAGGGAAAPQELRMAFSASTGRQRVDPPGGMGWMLIDRRANTAVMVMDAQRAIMAMPPATVAAMTQGVPAGASFTRQGTATVAGTTCTEWNMTAPQGSGTSCITEDGVLLRASATPPGGTATMVMEATQVTYGPVDAARLTVPEGYSTMQMPTAPSR</sequence>
<dbReference type="RefSeq" id="WP_216837682.1">
    <property type="nucleotide sequence ID" value="NZ_JAFNJS010000005.1"/>
</dbReference>
<organism evidence="2 3">
    <name type="scientific">Falsiroseomonas tokyonensis</name>
    <dbReference type="NCBI Taxonomy" id="430521"/>
    <lineage>
        <taxon>Bacteria</taxon>
        <taxon>Pseudomonadati</taxon>
        <taxon>Pseudomonadota</taxon>
        <taxon>Alphaproteobacteria</taxon>
        <taxon>Acetobacterales</taxon>
        <taxon>Roseomonadaceae</taxon>
        <taxon>Falsiroseomonas</taxon>
    </lineage>
</organism>
<evidence type="ECO:0000313" key="3">
    <source>
        <dbReference type="Proteomes" id="UP001595420"/>
    </source>
</evidence>
<keyword evidence="3" id="KW-1185">Reference proteome</keyword>
<dbReference type="Proteomes" id="UP001595420">
    <property type="component" value="Unassembled WGS sequence"/>
</dbReference>
<dbReference type="EMBL" id="JBHRSB010000005">
    <property type="protein sequence ID" value="MFC3001593.1"/>
    <property type="molecule type" value="Genomic_DNA"/>
</dbReference>
<proteinExistence type="predicted"/>
<protein>
    <submittedName>
        <fullName evidence="2">DUF4412 domain-containing protein</fullName>
    </submittedName>
</protein>
<gene>
    <name evidence="2" type="ORF">ACFOD3_16935</name>
</gene>
<feature type="chain" id="PRO_5045337046" evidence="1">
    <location>
        <begin position="21"/>
        <end position="198"/>
    </location>
</feature>
<reference evidence="3" key="1">
    <citation type="journal article" date="2019" name="Int. J. Syst. Evol. Microbiol.">
        <title>The Global Catalogue of Microorganisms (GCM) 10K type strain sequencing project: providing services to taxonomists for standard genome sequencing and annotation.</title>
        <authorList>
            <consortium name="The Broad Institute Genomics Platform"/>
            <consortium name="The Broad Institute Genome Sequencing Center for Infectious Disease"/>
            <person name="Wu L."/>
            <person name="Ma J."/>
        </authorList>
    </citation>
    <scope>NUCLEOTIDE SEQUENCE [LARGE SCALE GENOMIC DNA]</scope>
    <source>
        <strain evidence="3">CGMCC 1.16855</strain>
    </source>
</reference>
<name>A0ABV7BYK4_9PROT</name>
<feature type="signal peptide" evidence="1">
    <location>
        <begin position="1"/>
        <end position="20"/>
    </location>
</feature>
<keyword evidence="1" id="KW-0732">Signal</keyword>
<evidence type="ECO:0000313" key="2">
    <source>
        <dbReference type="EMBL" id="MFC3001593.1"/>
    </source>
</evidence>
<comment type="caution">
    <text evidence="2">The sequence shown here is derived from an EMBL/GenBank/DDBJ whole genome shotgun (WGS) entry which is preliminary data.</text>
</comment>
<accession>A0ABV7BYK4</accession>
<evidence type="ECO:0000256" key="1">
    <source>
        <dbReference type="SAM" id="SignalP"/>
    </source>
</evidence>